<dbReference type="OrthoDB" id="239992at2759"/>
<dbReference type="OMA" id="WCHPHIV"/>
<evidence type="ECO:0008006" key="3">
    <source>
        <dbReference type="Google" id="ProtNLM"/>
    </source>
</evidence>
<proteinExistence type="predicted"/>
<name>A0A2V2WG01_TRYCR</name>
<dbReference type="VEuPathDB" id="TriTrypDB:TCSYLVIO_003545"/>
<dbReference type="AlphaFoldDB" id="A0A2V2WG01"/>
<comment type="caution">
    <text evidence="1">The sequence shown here is derived from an EMBL/GenBank/DDBJ whole genome shotgun (WGS) entry which is preliminary data.</text>
</comment>
<evidence type="ECO:0000313" key="1">
    <source>
        <dbReference type="EMBL" id="PWV05604.1"/>
    </source>
</evidence>
<accession>A0A2V2WG01</accession>
<dbReference type="VEuPathDB" id="TriTrypDB:TcG_04653"/>
<dbReference type="Proteomes" id="UP000246078">
    <property type="component" value="Unassembled WGS sequence"/>
</dbReference>
<dbReference type="VEuPathDB" id="TriTrypDB:Tc_MARK_2310"/>
<dbReference type="EMBL" id="PRFC01000127">
    <property type="protein sequence ID" value="PWV05604.1"/>
    <property type="molecule type" value="Genomic_DNA"/>
</dbReference>
<dbReference type="VEuPathDB" id="TriTrypDB:BCY84_21163"/>
<dbReference type="VEuPathDB" id="TriTrypDB:C4B63_12g22"/>
<gene>
    <name evidence="1" type="ORF">C3747_127g13</name>
</gene>
<dbReference type="VEuPathDB" id="TriTrypDB:TcCL_NonESM09637"/>
<dbReference type="SUPFAM" id="SSF56112">
    <property type="entry name" value="Protein kinase-like (PK-like)"/>
    <property type="match status" value="1"/>
</dbReference>
<dbReference type="InterPro" id="IPR011009">
    <property type="entry name" value="Kinase-like_dom_sf"/>
</dbReference>
<dbReference type="VEuPathDB" id="TriTrypDB:TcBrA4_0091500"/>
<dbReference type="VEuPathDB" id="TriTrypDB:TCDM_06640"/>
<sequence>MESEAAGLLRTAALERHMQSIQQSAPAARINRAQCVLVASCLRKIFNILSRLPDPSPSLQLLTVFSSADMLVQEMSCEGWEQTLQSRFTCSDSFTGLFGRMRKAWRLHSTTTWEWEHKNAIREDELSNASKYVQLLRSGVLISIFRTAEEKEKGKKRGASVNEPEASEEQVICAFRRHQFGSWKMPFEELTPPVGSAHDELVKSGNAFLLFDVHSGYRYKGTAVRLHELEENNGRLISPETHTAFVQDMVVRATWSHPNIVPFIGAFTQKMSTHDGDAFVASVTPTPALGVIMRDVTGFTVQSVVNDNVKASVASYIVCPSGSRKDVATYVSLHELLFVQRRRFTLREALGITLQVAEALQYILMDETQVPSEVAAAWIVVSPSNIFLCPIPPTGETRMAAGPERGRSPSCWEQECTVENREMEEGHVRFVHMPATGAFAVMYAPPVYVEGSPFSRWQSHPHAANPVTYALIQLFIALISNEPPYRLLGRQKDLAARIFKAAETMDGEHDSTTLDDEAADALPFVKVSIPIGSVIPAGLPAEMRQLCERGLLLQHPSPESTRNGLTLEEFFGRMHAMWENAADVPVALTEQRCYEITGDSPGVSQSDEFHSSFEMVSFRTLLDDYGDLSQ</sequence>
<dbReference type="VEuPathDB" id="TriTrypDB:C3747_127g13"/>
<reference evidence="1 2" key="1">
    <citation type="journal article" date="2018" name="Microb. Genom.">
        <title>Expanding an expanded genome: long-read sequencing of Trypanosoma cruzi.</title>
        <authorList>
            <person name="Berna L."/>
            <person name="Rodriguez M."/>
            <person name="Chiribao M.L."/>
            <person name="Parodi-Talice A."/>
            <person name="Pita S."/>
            <person name="Rijo G."/>
            <person name="Alvarez-Valin F."/>
            <person name="Robello C."/>
        </authorList>
    </citation>
    <scope>NUCLEOTIDE SEQUENCE [LARGE SCALE GENOMIC DNA]</scope>
    <source>
        <strain evidence="1 2">TCC</strain>
    </source>
</reference>
<protein>
    <recommendedName>
        <fullName evidence="3">Protein kinase domain-containing protein</fullName>
    </recommendedName>
</protein>
<evidence type="ECO:0000313" key="2">
    <source>
        <dbReference type="Proteomes" id="UP000246078"/>
    </source>
</evidence>
<dbReference type="VEuPathDB" id="TriTrypDB:TcCLB.511865.40"/>
<organism evidence="1 2">
    <name type="scientific">Trypanosoma cruzi</name>
    <dbReference type="NCBI Taxonomy" id="5693"/>
    <lineage>
        <taxon>Eukaryota</taxon>
        <taxon>Discoba</taxon>
        <taxon>Euglenozoa</taxon>
        <taxon>Kinetoplastea</taxon>
        <taxon>Metakinetoplastina</taxon>
        <taxon>Trypanosomatida</taxon>
        <taxon>Trypanosomatidae</taxon>
        <taxon>Trypanosoma</taxon>
        <taxon>Schizotrypanum</taxon>
    </lineage>
</organism>